<sequence length="160" mass="18336">MYRGSNILQKLLSRPRTIERSLSKVISSQLKQTNNYQQNRKLSSPSDNQKFGEKLNETKTNEVGKVESSHYQLTFTCTVCQERTRKTISKKAYHHGVVIVRCPGCDNKHIIADNLNWFSDLNGKRNIEEIMAEKGEKVIKVDSSEDFMVEPETGDNSQIK</sequence>
<dbReference type="GO" id="GO:0005739">
    <property type="term" value="C:mitochondrion"/>
    <property type="evidence" value="ECO:0007669"/>
    <property type="project" value="TreeGrafter"/>
</dbReference>
<dbReference type="PANTHER" id="PTHR20922">
    <property type="entry name" value="DNL-TYPE ZINC FINGER PROTEIN"/>
    <property type="match status" value="1"/>
</dbReference>
<dbReference type="GO" id="GO:0030150">
    <property type="term" value="P:protein import into mitochondrial matrix"/>
    <property type="evidence" value="ECO:0007669"/>
    <property type="project" value="TreeGrafter"/>
</dbReference>
<dbReference type="InterPro" id="IPR024158">
    <property type="entry name" value="Mt_import_TIM15"/>
</dbReference>
<dbReference type="PANTHER" id="PTHR20922:SF13">
    <property type="entry name" value="DNL-TYPE ZINC FINGER PROTEIN"/>
    <property type="match status" value="1"/>
</dbReference>
<dbReference type="GO" id="GO:0051087">
    <property type="term" value="F:protein-folding chaperone binding"/>
    <property type="evidence" value="ECO:0007669"/>
    <property type="project" value="TreeGrafter"/>
</dbReference>
<reference evidence="6" key="1">
    <citation type="submission" date="2020-04" db="EMBL/GenBank/DDBJ databases">
        <authorList>
            <person name="Neveu A P."/>
        </authorList>
    </citation>
    <scope>NUCLEOTIDE SEQUENCE</scope>
    <source>
        <tissue evidence="6">Whole embryo</tissue>
    </source>
</reference>
<keyword evidence="1" id="KW-0479">Metal-binding</keyword>
<dbReference type="EMBL" id="LR784609">
    <property type="protein sequence ID" value="CAB3239199.1"/>
    <property type="molecule type" value="mRNA"/>
</dbReference>
<dbReference type="PROSITE" id="PS51501">
    <property type="entry name" value="ZF_DNL"/>
    <property type="match status" value="1"/>
</dbReference>
<dbReference type="InterPro" id="IPR007853">
    <property type="entry name" value="Znf_DNL-typ"/>
</dbReference>
<protein>
    <submittedName>
        <fullName evidence="6">DNL-type zinc finger protein-like</fullName>
    </submittedName>
</protein>
<proteinExistence type="evidence at transcript level"/>
<organism evidence="6">
    <name type="scientific">Phallusia mammillata</name>
    <dbReference type="NCBI Taxonomy" id="59560"/>
    <lineage>
        <taxon>Eukaryota</taxon>
        <taxon>Metazoa</taxon>
        <taxon>Chordata</taxon>
        <taxon>Tunicata</taxon>
        <taxon>Ascidiacea</taxon>
        <taxon>Phlebobranchia</taxon>
        <taxon>Ascidiidae</taxon>
        <taxon>Phallusia</taxon>
    </lineage>
</organism>
<accession>A0A6F9DB36</accession>
<evidence type="ECO:0000313" key="6">
    <source>
        <dbReference type="EMBL" id="CAB3239199.1"/>
    </source>
</evidence>
<dbReference type="GO" id="GO:0006457">
    <property type="term" value="P:protein folding"/>
    <property type="evidence" value="ECO:0007669"/>
    <property type="project" value="TreeGrafter"/>
</dbReference>
<dbReference type="AlphaFoldDB" id="A0A6F9DB36"/>
<feature type="domain" description="DNL-type" evidence="5">
    <location>
        <begin position="66"/>
        <end position="160"/>
    </location>
</feature>
<evidence type="ECO:0000256" key="2">
    <source>
        <dbReference type="ARBA" id="ARBA00022771"/>
    </source>
</evidence>
<evidence type="ECO:0000256" key="4">
    <source>
        <dbReference type="PROSITE-ProRule" id="PRU00834"/>
    </source>
</evidence>
<gene>
    <name evidence="6" type="primary">Dnlz</name>
</gene>
<dbReference type="GO" id="GO:0008270">
    <property type="term" value="F:zinc ion binding"/>
    <property type="evidence" value="ECO:0007669"/>
    <property type="project" value="UniProtKB-KW"/>
</dbReference>
<keyword evidence="2 4" id="KW-0863">Zinc-finger</keyword>
<dbReference type="Pfam" id="PF05180">
    <property type="entry name" value="zf-DNL"/>
    <property type="match status" value="1"/>
</dbReference>
<evidence type="ECO:0000256" key="3">
    <source>
        <dbReference type="ARBA" id="ARBA00022833"/>
    </source>
</evidence>
<evidence type="ECO:0000256" key="1">
    <source>
        <dbReference type="ARBA" id="ARBA00022723"/>
    </source>
</evidence>
<dbReference type="GO" id="GO:0050821">
    <property type="term" value="P:protein stabilization"/>
    <property type="evidence" value="ECO:0007669"/>
    <property type="project" value="TreeGrafter"/>
</dbReference>
<name>A0A6F9DB36_9ASCI</name>
<keyword evidence="3" id="KW-0862">Zinc</keyword>
<evidence type="ECO:0000259" key="5">
    <source>
        <dbReference type="PROSITE" id="PS51501"/>
    </source>
</evidence>